<name>A0AA41WBE5_9BACT</name>
<keyword evidence="2" id="KW-0503">Monooxygenase</keyword>
<dbReference type="GO" id="GO:0004497">
    <property type="term" value="F:monooxygenase activity"/>
    <property type="evidence" value="ECO:0007669"/>
    <property type="project" value="UniProtKB-KW"/>
</dbReference>
<organism evidence="2 3">
    <name type="scientific">Thermalbibacter longus</name>
    <dbReference type="NCBI Taxonomy" id="2951981"/>
    <lineage>
        <taxon>Bacteria</taxon>
        <taxon>Pseudomonadati</taxon>
        <taxon>Thermomicrobiota</taxon>
        <taxon>Thermomicrobia</taxon>
        <taxon>Thermomicrobiales</taxon>
        <taxon>Thermomicrobiaceae</taxon>
        <taxon>Thermalbibacter</taxon>
    </lineage>
</organism>
<dbReference type="EMBL" id="JAMSLR010000009">
    <property type="protein sequence ID" value="MCM8749914.1"/>
    <property type="molecule type" value="Genomic_DNA"/>
</dbReference>
<reference evidence="2" key="1">
    <citation type="submission" date="2022-06" db="EMBL/GenBank/DDBJ databases">
        <title>CFH 74404 Thermomicrobiaceae sp.</title>
        <authorList>
            <person name="Ming H."/>
            <person name="Li W.-J."/>
            <person name="Zhao Z."/>
        </authorList>
    </citation>
    <scope>NUCLEOTIDE SEQUENCE</scope>
    <source>
        <strain evidence="2">CFH 74404</strain>
    </source>
</reference>
<gene>
    <name evidence="2" type="ORF">NET02_12215</name>
</gene>
<protein>
    <submittedName>
        <fullName evidence="2">Antibiotic biosynthesis monooxygenase</fullName>
    </submittedName>
</protein>
<feature type="domain" description="ABM" evidence="1">
    <location>
        <begin position="1"/>
        <end position="75"/>
    </location>
</feature>
<keyword evidence="3" id="KW-1185">Reference proteome</keyword>
<dbReference type="InterPro" id="IPR011008">
    <property type="entry name" value="Dimeric_a/b-barrel"/>
</dbReference>
<proteinExistence type="predicted"/>
<dbReference type="SUPFAM" id="SSF54909">
    <property type="entry name" value="Dimeric alpha+beta barrel"/>
    <property type="match status" value="1"/>
</dbReference>
<sequence>MFGTVAHVRVMPGHEQALISLMEEWNRERRPKVKGALAGYLFRSEKEPDQMIMVAVFQDRDSYYANAADPEQDRWYRRLREHLAEDPTWEDGEIIAQD</sequence>
<keyword evidence="2" id="KW-0560">Oxidoreductase</keyword>
<dbReference type="RefSeq" id="WP_284057700.1">
    <property type="nucleotide sequence ID" value="NZ_JAMSLR010000009.1"/>
</dbReference>
<dbReference type="Gene3D" id="3.30.70.100">
    <property type="match status" value="1"/>
</dbReference>
<dbReference type="Proteomes" id="UP001165306">
    <property type="component" value="Unassembled WGS sequence"/>
</dbReference>
<evidence type="ECO:0000313" key="2">
    <source>
        <dbReference type="EMBL" id="MCM8749914.1"/>
    </source>
</evidence>
<dbReference type="Pfam" id="PF03992">
    <property type="entry name" value="ABM"/>
    <property type="match status" value="1"/>
</dbReference>
<evidence type="ECO:0000313" key="3">
    <source>
        <dbReference type="Proteomes" id="UP001165306"/>
    </source>
</evidence>
<dbReference type="AlphaFoldDB" id="A0AA41WBE5"/>
<accession>A0AA41WBE5</accession>
<dbReference type="InterPro" id="IPR007138">
    <property type="entry name" value="ABM_dom"/>
</dbReference>
<evidence type="ECO:0000259" key="1">
    <source>
        <dbReference type="Pfam" id="PF03992"/>
    </source>
</evidence>
<comment type="caution">
    <text evidence="2">The sequence shown here is derived from an EMBL/GenBank/DDBJ whole genome shotgun (WGS) entry which is preliminary data.</text>
</comment>